<dbReference type="Proteomes" id="UP001066276">
    <property type="component" value="Chromosome 8"/>
</dbReference>
<evidence type="ECO:0000256" key="1">
    <source>
        <dbReference type="SAM" id="MobiDB-lite"/>
    </source>
</evidence>
<feature type="region of interest" description="Disordered" evidence="1">
    <location>
        <begin position="107"/>
        <end position="135"/>
    </location>
</feature>
<dbReference type="EMBL" id="JANPWB010000012">
    <property type="protein sequence ID" value="KAJ1117165.1"/>
    <property type="molecule type" value="Genomic_DNA"/>
</dbReference>
<reference evidence="2" key="1">
    <citation type="journal article" date="2022" name="bioRxiv">
        <title>Sequencing and chromosome-scale assembly of the giantPleurodeles waltlgenome.</title>
        <authorList>
            <person name="Brown T."/>
            <person name="Elewa A."/>
            <person name="Iarovenko S."/>
            <person name="Subramanian E."/>
            <person name="Araus A.J."/>
            <person name="Petzold A."/>
            <person name="Susuki M."/>
            <person name="Suzuki K.-i.T."/>
            <person name="Hayashi T."/>
            <person name="Toyoda A."/>
            <person name="Oliveira C."/>
            <person name="Osipova E."/>
            <person name="Leigh N.D."/>
            <person name="Simon A."/>
            <person name="Yun M.H."/>
        </authorList>
    </citation>
    <scope>NUCLEOTIDE SEQUENCE</scope>
    <source>
        <strain evidence="2">20211129_DDA</strain>
        <tissue evidence="2">Liver</tissue>
    </source>
</reference>
<dbReference type="AlphaFoldDB" id="A0AAV7NM93"/>
<proteinExistence type="predicted"/>
<evidence type="ECO:0000313" key="3">
    <source>
        <dbReference type="Proteomes" id="UP001066276"/>
    </source>
</evidence>
<accession>A0AAV7NM93</accession>
<protein>
    <submittedName>
        <fullName evidence="2">Uncharacterized protein</fullName>
    </submittedName>
</protein>
<gene>
    <name evidence="2" type="ORF">NDU88_005365</name>
</gene>
<sequence length="232" mass="24102">MALCPPCPCRTSKSCPTARRWKSFSIILGAPLLPSGPATSLLAVPHYGVPHVEAPGLCTSVPFRAIVIPLCLQHGRGVTNPHPTKSTGTPSVGAQAVLLLRRPGELRLQPGPGRIDPSTEASGPHTSVPPAIRVPRCQSGSASTPLCPVVLQLLVPLEARESGCTTQCRPGRKCSVGAPQASPAAAESWSCTPVCSVGFRLQFTEQYSPQLGGWVRTAPDPGACPQAQCAAP</sequence>
<comment type="caution">
    <text evidence="2">The sequence shown here is derived from an EMBL/GenBank/DDBJ whole genome shotgun (WGS) entry which is preliminary data.</text>
</comment>
<organism evidence="2 3">
    <name type="scientific">Pleurodeles waltl</name>
    <name type="common">Iberian ribbed newt</name>
    <dbReference type="NCBI Taxonomy" id="8319"/>
    <lineage>
        <taxon>Eukaryota</taxon>
        <taxon>Metazoa</taxon>
        <taxon>Chordata</taxon>
        <taxon>Craniata</taxon>
        <taxon>Vertebrata</taxon>
        <taxon>Euteleostomi</taxon>
        <taxon>Amphibia</taxon>
        <taxon>Batrachia</taxon>
        <taxon>Caudata</taxon>
        <taxon>Salamandroidea</taxon>
        <taxon>Salamandridae</taxon>
        <taxon>Pleurodelinae</taxon>
        <taxon>Pleurodeles</taxon>
    </lineage>
</organism>
<keyword evidence="3" id="KW-1185">Reference proteome</keyword>
<name>A0AAV7NM93_PLEWA</name>
<evidence type="ECO:0000313" key="2">
    <source>
        <dbReference type="EMBL" id="KAJ1117165.1"/>
    </source>
</evidence>